<organism evidence="22 23">
    <name type="scientific">candidate division TA06 bacterium DG_26</name>
    <dbReference type="NCBI Taxonomy" id="1703771"/>
    <lineage>
        <taxon>Bacteria</taxon>
        <taxon>Bacteria division TA06</taxon>
    </lineage>
</organism>
<dbReference type="SUPFAM" id="SSF53187">
    <property type="entry name" value="Zn-dependent exopeptidases"/>
    <property type="match status" value="1"/>
</dbReference>
<evidence type="ECO:0000256" key="13">
    <source>
        <dbReference type="ARBA" id="ARBA00022833"/>
    </source>
</evidence>
<proteinExistence type="predicted"/>
<keyword evidence="16" id="KW-0865">Zymogen</keyword>
<evidence type="ECO:0000256" key="17">
    <source>
        <dbReference type="ARBA" id="ARBA00023180"/>
    </source>
</evidence>
<comment type="subcellular location">
    <subcellularLocation>
        <location evidence="1">Endoplasmic reticulum</location>
    </subcellularLocation>
    <subcellularLocation>
        <location evidence="3">Golgi apparatus</location>
    </subcellularLocation>
    <subcellularLocation>
        <location evidence="2">Lysosome</location>
    </subcellularLocation>
    <subcellularLocation>
        <location evidence="4">Secreted</location>
    </subcellularLocation>
</comment>
<dbReference type="GO" id="GO:0005576">
    <property type="term" value="C:extracellular region"/>
    <property type="evidence" value="ECO:0007669"/>
    <property type="project" value="UniProtKB-SubCell"/>
</dbReference>
<dbReference type="AlphaFoldDB" id="A0A0S7WKV4"/>
<keyword evidence="15" id="KW-0482">Metalloprotease</keyword>
<evidence type="ECO:0000313" key="22">
    <source>
        <dbReference type="EMBL" id="KPJ50800.1"/>
    </source>
</evidence>
<keyword evidence="10" id="KW-0732">Signal</keyword>
<sequence length="444" mass="49287">MEILFSGERAFRHLKKLTVGLGHRPAGSDEERKAASYIKGEFEKYGLVSTYQNVPITTYRPKLGRLQVLEPKLGEVPCEVVGLCAPTPARGVVGELRFVETGDEEYLSGNLKGKILLIIGPVRYPKYGRLMKMRPRGLIIMESEVGKPPSRVEILPEWRKRFGGAPMLRISLEDGLRLLKENSKVVKIEADFSERKGRSANVIGELTGRRIPEEIAIIGGHYDSSPGVQGASDNASGTAIVLELARVFSTHGSARTLRFVAWGAEELGLRGSVHYARQLARMAARHGGRMASEDAKKPTELEKHRLCVNLDVHGIIVGKNRASILGPQDLISSVRLLSKERGPAIEVVEDVHSSDSTALSKIGVPSISFTRHECTAVYLHTPLDKIDYLDAEHLQMYGEFVEVWLKRHVADALSFPFERTIPDPHRKKIEDYFTNRLGVTLEAT</sequence>
<evidence type="ECO:0000256" key="14">
    <source>
        <dbReference type="ARBA" id="ARBA00023034"/>
    </source>
</evidence>
<keyword evidence="11" id="KW-0378">Hydrolase</keyword>
<gene>
    <name evidence="22" type="ORF">AMJ40_01815</name>
</gene>
<evidence type="ECO:0000256" key="10">
    <source>
        <dbReference type="ARBA" id="ARBA00022729"/>
    </source>
</evidence>
<name>A0A0S7WKV4_UNCT6</name>
<dbReference type="Pfam" id="PF04389">
    <property type="entry name" value="Peptidase_M28"/>
    <property type="match status" value="1"/>
</dbReference>
<keyword evidence="17" id="KW-0325">Glycoprotein</keyword>
<reference evidence="22 23" key="1">
    <citation type="journal article" date="2015" name="Microbiome">
        <title>Genomic resolution of linkages in carbon, nitrogen, and sulfur cycling among widespread estuary sediment bacteria.</title>
        <authorList>
            <person name="Baker B.J."/>
            <person name="Lazar C.S."/>
            <person name="Teske A.P."/>
            <person name="Dick G.J."/>
        </authorList>
    </citation>
    <scope>NUCLEOTIDE SEQUENCE [LARGE SCALE GENOMIC DNA]</scope>
    <source>
        <strain evidence="22">DG_26</strain>
    </source>
</reference>
<dbReference type="Gene3D" id="3.40.630.10">
    <property type="entry name" value="Zn peptidases"/>
    <property type="match status" value="1"/>
</dbReference>
<evidence type="ECO:0000256" key="18">
    <source>
        <dbReference type="ARBA" id="ARBA00023228"/>
    </source>
</evidence>
<evidence type="ECO:0000256" key="1">
    <source>
        <dbReference type="ARBA" id="ARBA00004240"/>
    </source>
</evidence>
<evidence type="ECO:0000256" key="16">
    <source>
        <dbReference type="ARBA" id="ARBA00023145"/>
    </source>
</evidence>
<keyword evidence="14" id="KW-0333">Golgi apparatus</keyword>
<evidence type="ECO:0000256" key="7">
    <source>
        <dbReference type="ARBA" id="ARBA00022645"/>
    </source>
</evidence>
<dbReference type="GO" id="GO:0006508">
    <property type="term" value="P:proteolysis"/>
    <property type="evidence" value="ECO:0007669"/>
    <property type="project" value="UniProtKB-KW"/>
</dbReference>
<evidence type="ECO:0000256" key="9">
    <source>
        <dbReference type="ARBA" id="ARBA00022723"/>
    </source>
</evidence>
<protein>
    <recommendedName>
        <fullName evidence="5">Carboxypeptidase Q</fullName>
    </recommendedName>
    <alternativeName>
        <fullName evidence="20">Plasma glutamate carboxypeptidase</fullName>
    </alternativeName>
</protein>
<dbReference type="PANTHER" id="PTHR12053:SF3">
    <property type="entry name" value="CARBOXYPEPTIDASE Q"/>
    <property type="match status" value="1"/>
</dbReference>
<evidence type="ECO:0000256" key="4">
    <source>
        <dbReference type="ARBA" id="ARBA00004613"/>
    </source>
</evidence>
<evidence type="ECO:0000256" key="5">
    <source>
        <dbReference type="ARBA" id="ARBA00014116"/>
    </source>
</evidence>
<evidence type="ECO:0000256" key="6">
    <source>
        <dbReference type="ARBA" id="ARBA00022525"/>
    </source>
</evidence>
<feature type="domain" description="Peptidase M28" evidence="21">
    <location>
        <begin position="201"/>
        <end position="401"/>
    </location>
</feature>
<evidence type="ECO:0000256" key="19">
    <source>
        <dbReference type="ARBA" id="ARBA00025833"/>
    </source>
</evidence>
<evidence type="ECO:0000259" key="21">
    <source>
        <dbReference type="Pfam" id="PF04389"/>
    </source>
</evidence>
<dbReference type="Proteomes" id="UP000051124">
    <property type="component" value="Unassembled WGS sequence"/>
</dbReference>
<evidence type="ECO:0000256" key="20">
    <source>
        <dbReference type="ARBA" id="ARBA00033328"/>
    </source>
</evidence>
<evidence type="ECO:0000256" key="15">
    <source>
        <dbReference type="ARBA" id="ARBA00023049"/>
    </source>
</evidence>
<dbReference type="EMBL" id="LIZT01000012">
    <property type="protein sequence ID" value="KPJ50800.1"/>
    <property type="molecule type" value="Genomic_DNA"/>
</dbReference>
<comment type="subunit">
    <text evidence="19">Homodimer. The monomeric form is inactive while the homodimer is active.</text>
</comment>
<evidence type="ECO:0000256" key="12">
    <source>
        <dbReference type="ARBA" id="ARBA00022824"/>
    </source>
</evidence>
<dbReference type="Gene3D" id="3.50.30.30">
    <property type="match status" value="1"/>
</dbReference>
<dbReference type="GO" id="GO:0004180">
    <property type="term" value="F:carboxypeptidase activity"/>
    <property type="evidence" value="ECO:0007669"/>
    <property type="project" value="UniProtKB-KW"/>
</dbReference>
<evidence type="ECO:0000313" key="23">
    <source>
        <dbReference type="Proteomes" id="UP000051124"/>
    </source>
</evidence>
<keyword evidence="12" id="KW-0256">Endoplasmic reticulum</keyword>
<accession>A0A0S7WKV4</accession>
<keyword evidence="13" id="KW-0862">Zinc</keyword>
<evidence type="ECO:0000256" key="3">
    <source>
        <dbReference type="ARBA" id="ARBA00004555"/>
    </source>
</evidence>
<dbReference type="GO" id="GO:0070573">
    <property type="term" value="F:metallodipeptidase activity"/>
    <property type="evidence" value="ECO:0007669"/>
    <property type="project" value="InterPro"/>
</dbReference>
<dbReference type="InterPro" id="IPR039866">
    <property type="entry name" value="CPQ"/>
</dbReference>
<comment type="caution">
    <text evidence="22">The sequence shown here is derived from an EMBL/GenBank/DDBJ whole genome shotgun (WGS) entry which is preliminary data.</text>
</comment>
<dbReference type="InterPro" id="IPR007484">
    <property type="entry name" value="Peptidase_M28"/>
</dbReference>
<evidence type="ECO:0000256" key="11">
    <source>
        <dbReference type="ARBA" id="ARBA00022801"/>
    </source>
</evidence>
<dbReference type="GO" id="GO:0005764">
    <property type="term" value="C:lysosome"/>
    <property type="evidence" value="ECO:0007669"/>
    <property type="project" value="UniProtKB-SubCell"/>
</dbReference>
<evidence type="ECO:0000256" key="2">
    <source>
        <dbReference type="ARBA" id="ARBA00004371"/>
    </source>
</evidence>
<keyword evidence="6" id="KW-0964">Secreted</keyword>
<keyword evidence="7" id="KW-0121">Carboxypeptidase</keyword>
<keyword evidence="18" id="KW-0458">Lysosome</keyword>
<evidence type="ECO:0000256" key="8">
    <source>
        <dbReference type="ARBA" id="ARBA00022670"/>
    </source>
</evidence>
<keyword evidence="8" id="KW-0645">Protease</keyword>
<keyword evidence="9" id="KW-0479">Metal-binding</keyword>
<dbReference type="PANTHER" id="PTHR12053">
    <property type="entry name" value="PROTEASE FAMILY M28 PLASMA GLUTAMATE CARBOXYPEPTIDASE-RELATED"/>
    <property type="match status" value="1"/>
</dbReference>
<dbReference type="GO" id="GO:0046872">
    <property type="term" value="F:metal ion binding"/>
    <property type="evidence" value="ECO:0007669"/>
    <property type="project" value="UniProtKB-KW"/>
</dbReference>